<sequence>MRHIPPPAAPEFAAPELSYSRTCPRGLILSGNSVFRRLVGLPWRELIGASHNVVRHPDMPRGFYHLFWQKLGAGEPAVGYVLNRNTGGGGYWVLVAAMPCEGGYFSVRMRPSGPLFGPLRAEYAGLRAREEDEALSPADSALALTARLGDLGFPDYDAFAAHMLTGEIRSRDLQLGRPVDREAEALSSLLTLLDETLSEQARLVAQFSDLALLPVNMRLVAARLEPQGGPISQIAVNYKTASEEIARRLAEFVSGKGNLCGRMAHAVRRSLILAGTSRLQGELAEHYRCERRDQGRDGDERRVEGKVLERVIHDSRISAQASLKEAGRLASVLNDSSMDLRRMILGLDTIRILARVESRKTAESQAALTATIDRIDEVQASVSESLRALMERATAIDHALGLLRAPARRAGRYAPPPSPVGSAVSAAAGPDV</sequence>
<feature type="domain" description="PAS fold" evidence="2">
    <location>
        <begin position="25"/>
        <end position="104"/>
    </location>
</feature>
<dbReference type="InterPro" id="IPR013767">
    <property type="entry name" value="PAS_fold"/>
</dbReference>
<keyword evidence="4" id="KW-1185">Reference proteome</keyword>
<dbReference type="Gene3D" id="3.30.450.20">
    <property type="entry name" value="PAS domain"/>
    <property type="match status" value="1"/>
</dbReference>
<dbReference type="InterPro" id="IPR035965">
    <property type="entry name" value="PAS-like_dom_sf"/>
</dbReference>
<evidence type="ECO:0000313" key="3">
    <source>
        <dbReference type="EMBL" id="VDC27196.1"/>
    </source>
</evidence>
<dbReference type="Pfam" id="PF00989">
    <property type="entry name" value="PAS"/>
    <property type="match status" value="1"/>
</dbReference>
<feature type="compositionally biased region" description="Low complexity" evidence="1">
    <location>
        <begin position="420"/>
        <end position="432"/>
    </location>
</feature>
<dbReference type="Proteomes" id="UP000277498">
    <property type="component" value="Unassembled WGS sequence"/>
</dbReference>
<name>A0A3P5XHU6_9RHOB</name>
<organism evidence="3 4">
    <name type="scientific">Pseudogemmobacter humi</name>
    <dbReference type="NCBI Taxonomy" id="2483812"/>
    <lineage>
        <taxon>Bacteria</taxon>
        <taxon>Pseudomonadati</taxon>
        <taxon>Pseudomonadota</taxon>
        <taxon>Alphaproteobacteria</taxon>
        <taxon>Rhodobacterales</taxon>
        <taxon>Paracoccaceae</taxon>
        <taxon>Pseudogemmobacter</taxon>
    </lineage>
</organism>
<evidence type="ECO:0000259" key="2">
    <source>
        <dbReference type="Pfam" id="PF00989"/>
    </source>
</evidence>
<evidence type="ECO:0000313" key="4">
    <source>
        <dbReference type="Proteomes" id="UP000277498"/>
    </source>
</evidence>
<feature type="region of interest" description="Disordered" evidence="1">
    <location>
        <begin position="411"/>
        <end position="432"/>
    </location>
</feature>
<dbReference type="AlphaFoldDB" id="A0A3P5XHU6"/>
<accession>A0A3P5XHU6</accession>
<evidence type="ECO:0000256" key="1">
    <source>
        <dbReference type="SAM" id="MobiDB-lite"/>
    </source>
</evidence>
<protein>
    <submittedName>
        <fullName evidence="3">Aerotaxis receptor</fullName>
    </submittedName>
</protein>
<reference evidence="3 4" key="1">
    <citation type="submission" date="2018-11" db="EMBL/GenBank/DDBJ databases">
        <authorList>
            <person name="Criscuolo A."/>
        </authorList>
    </citation>
    <scope>NUCLEOTIDE SEQUENCE [LARGE SCALE GENOMIC DNA]</scope>
    <source>
        <strain evidence="3">ACIP111625</strain>
    </source>
</reference>
<proteinExistence type="predicted"/>
<gene>
    <name evidence="3" type="primary">aer</name>
    <name evidence="3" type="ORF">XINFAN_01791</name>
</gene>
<keyword evidence="3" id="KW-0675">Receptor</keyword>
<dbReference type="GO" id="GO:0006355">
    <property type="term" value="P:regulation of DNA-templated transcription"/>
    <property type="evidence" value="ECO:0007669"/>
    <property type="project" value="InterPro"/>
</dbReference>
<dbReference type="EMBL" id="UXAW01000058">
    <property type="protein sequence ID" value="VDC27196.1"/>
    <property type="molecule type" value="Genomic_DNA"/>
</dbReference>
<dbReference type="SUPFAM" id="SSF55785">
    <property type="entry name" value="PYP-like sensor domain (PAS domain)"/>
    <property type="match status" value="1"/>
</dbReference>